<feature type="signal peptide" evidence="1">
    <location>
        <begin position="1"/>
        <end position="19"/>
    </location>
</feature>
<evidence type="ECO:0000313" key="3">
    <source>
        <dbReference type="Proteomes" id="UP000092154"/>
    </source>
</evidence>
<evidence type="ECO:0000256" key="1">
    <source>
        <dbReference type="SAM" id="SignalP"/>
    </source>
</evidence>
<gene>
    <name evidence="2" type="ORF">K503DRAFT_776861</name>
</gene>
<dbReference type="Proteomes" id="UP000092154">
    <property type="component" value="Unassembled WGS sequence"/>
</dbReference>
<reference evidence="2 3" key="1">
    <citation type="submission" date="2016-06" db="EMBL/GenBank/DDBJ databases">
        <title>Comparative genomics of the ectomycorrhizal sister species Rhizopogon vinicolor and Rhizopogon vesiculosus (Basidiomycota: Boletales) reveals a divergence of the mating type B locus.</title>
        <authorList>
            <consortium name="DOE Joint Genome Institute"/>
            <person name="Mujic A.B."/>
            <person name="Kuo A."/>
            <person name="Tritt A."/>
            <person name="Lipzen A."/>
            <person name="Chen C."/>
            <person name="Johnson J."/>
            <person name="Sharma A."/>
            <person name="Barry K."/>
            <person name="Grigoriev I.V."/>
            <person name="Spatafora J.W."/>
        </authorList>
    </citation>
    <scope>NUCLEOTIDE SEQUENCE [LARGE SCALE GENOMIC DNA]</scope>
    <source>
        <strain evidence="2 3">AM-OR11-026</strain>
    </source>
</reference>
<dbReference type="EMBL" id="KV449071">
    <property type="protein sequence ID" value="OAX32237.1"/>
    <property type="molecule type" value="Genomic_DNA"/>
</dbReference>
<accession>A0A1B7MI14</accession>
<feature type="non-terminal residue" evidence="2">
    <location>
        <position position="84"/>
    </location>
</feature>
<sequence length="84" mass="9084">MKFIALITMAMSVAVMAGADDTQILGHPCAQTNNFECGKLASHNNGIAFVFWCGSDNTISQYEDCDCDICCVDPYPAKYGAYCV</sequence>
<name>A0A1B7MI14_9AGAM</name>
<protein>
    <submittedName>
        <fullName evidence="2">Uncharacterized protein</fullName>
    </submittedName>
</protein>
<proteinExistence type="predicted"/>
<keyword evidence="3" id="KW-1185">Reference proteome</keyword>
<organism evidence="2 3">
    <name type="scientific">Rhizopogon vinicolor AM-OR11-026</name>
    <dbReference type="NCBI Taxonomy" id="1314800"/>
    <lineage>
        <taxon>Eukaryota</taxon>
        <taxon>Fungi</taxon>
        <taxon>Dikarya</taxon>
        <taxon>Basidiomycota</taxon>
        <taxon>Agaricomycotina</taxon>
        <taxon>Agaricomycetes</taxon>
        <taxon>Agaricomycetidae</taxon>
        <taxon>Boletales</taxon>
        <taxon>Suillineae</taxon>
        <taxon>Rhizopogonaceae</taxon>
        <taxon>Rhizopogon</taxon>
    </lineage>
</organism>
<dbReference type="InParanoid" id="A0A1B7MI14"/>
<keyword evidence="1" id="KW-0732">Signal</keyword>
<dbReference type="AlphaFoldDB" id="A0A1B7MI14"/>
<feature type="chain" id="PRO_5008597334" evidence="1">
    <location>
        <begin position="20"/>
        <end position="84"/>
    </location>
</feature>
<evidence type="ECO:0000313" key="2">
    <source>
        <dbReference type="EMBL" id="OAX32237.1"/>
    </source>
</evidence>